<organism evidence="2 3">
    <name type="scientific">Thalassotalea euphylliae</name>
    <dbReference type="NCBI Taxonomy" id="1655234"/>
    <lineage>
        <taxon>Bacteria</taxon>
        <taxon>Pseudomonadati</taxon>
        <taxon>Pseudomonadota</taxon>
        <taxon>Gammaproteobacteria</taxon>
        <taxon>Alteromonadales</taxon>
        <taxon>Colwelliaceae</taxon>
        <taxon>Thalassotalea</taxon>
    </lineage>
</organism>
<keyword evidence="1" id="KW-0732">Signal</keyword>
<accession>A0A3E0TVK7</accession>
<proteinExistence type="predicted"/>
<sequence length="260" mass="29724">MNIKKTVTLCLLVASTQLAAFAHQQSISNASPKRCQAEQLIAHYEQTFGEHHEHANIATHNPNHNHNQAQQQKSTVQQLTLLRKGNRVAHYNPEQKVANIWYLNRHKQQQLTRVFERYQQGIEYQADELKAQQQWHYVRTLVDHALLASMSHQKASGAGCQRLEHYTLATATHEFQLQWLPALALPQSLVVTDKQTHQTSRLQLVDIEYGDKVVEQFTVWDALPTTDYADVGDNENNPFLAKMINQGFSGSPNAHAHHHH</sequence>
<dbReference type="OrthoDB" id="6195703at2"/>
<name>A0A3E0TVK7_9GAMM</name>
<feature type="chain" id="PRO_5017797883" evidence="1">
    <location>
        <begin position="23"/>
        <end position="260"/>
    </location>
</feature>
<dbReference type="EMBL" id="QUOU01000001">
    <property type="protein sequence ID" value="REL28484.1"/>
    <property type="molecule type" value="Genomic_DNA"/>
</dbReference>
<evidence type="ECO:0000256" key="1">
    <source>
        <dbReference type="SAM" id="SignalP"/>
    </source>
</evidence>
<reference evidence="2 3" key="1">
    <citation type="submission" date="2018-08" db="EMBL/GenBank/DDBJ databases">
        <title>Thalassotalea euphylliae genome.</title>
        <authorList>
            <person name="Summers S."/>
            <person name="Rice S.A."/>
            <person name="Freckelton M.L."/>
            <person name="Nedved B.T."/>
            <person name="Hadfield M.G."/>
        </authorList>
    </citation>
    <scope>NUCLEOTIDE SEQUENCE [LARGE SCALE GENOMIC DNA]</scope>
    <source>
        <strain evidence="2 3">H1</strain>
    </source>
</reference>
<dbReference type="Proteomes" id="UP000256478">
    <property type="component" value="Unassembled WGS sequence"/>
</dbReference>
<evidence type="ECO:0000313" key="2">
    <source>
        <dbReference type="EMBL" id="REL28484.1"/>
    </source>
</evidence>
<dbReference type="RefSeq" id="WP_116009518.1">
    <property type="nucleotide sequence ID" value="NZ_QUOU01000001.1"/>
</dbReference>
<feature type="signal peptide" evidence="1">
    <location>
        <begin position="1"/>
        <end position="22"/>
    </location>
</feature>
<evidence type="ECO:0000313" key="3">
    <source>
        <dbReference type="Proteomes" id="UP000256478"/>
    </source>
</evidence>
<protein>
    <submittedName>
        <fullName evidence="2">Uncharacterized protein</fullName>
    </submittedName>
</protein>
<gene>
    <name evidence="2" type="ORF">DXX93_19210</name>
</gene>
<comment type="caution">
    <text evidence="2">The sequence shown here is derived from an EMBL/GenBank/DDBJ whole genome shotgun (WGS) entry which is preliminary data.</text>
</comment>
<dbReference type="AlphaFoldDB" id="A0A3E0TVK7"/>